<feature type="region of interest" description="Disordered" evidence="1">
    <location>
        <begin position="16"/>
        <end position="51"/>
    </location>
</feature>
<sequence>MSLWGDYVLLPQMRLPSRTKGRQHSGKVPKLRHSLRHSAGNNGRTTCCPSKRSPLKVTAEIQTIPLRKNALPVHAGETGNSAGREWPPFRTTNQITLETNDFQCSFRKFFQEMR</sequence>
<evidence type="ECO:0000256" key="1">
    <source>
        <dbReference type="SAM" id="MobiDB-lite"/>
    </source>
</evidence>
<organism evidence="2 3">
    <name type="scientific">Larinioides sclopetarius</name>
    <dbReference type="NCBI Taxonomy" id="280406"/>
    <lineage>
        <taxon>Eukaryota</taxon>
        <taxon>Metazoa</taxon>
        <taxon>Ecdysozoa</taxon>
        <taxon>Arthropoda</taxon>
        <taxon>Chelicerata</taxon>
        <taxon>Arachnida</taxon>
        <taxon>Araneae</taxon>
        <taxon>Araneomorphae</taxon>
        <taxon>Entelegynae</taxon>
        <taxon>Araneoidea</taxon>
        <taxon>Araneidae</taxon>
        <taxon>Larinioides</taxon>
    </lineage>
</organism>
<dbReference type="EMBL" id="CAXIEN010000366">
    <property type="protein sequence ID" value="CAL1295264.1"/>
    <property type="molecule type" value="Genomic_DNA"/>
</dbReference>
<protein>
    <submittedName>
        <fullName evidence="2">Uncharacterized protein</fullName>
    </submittedName>
</protein>
<evidence type="ECO:0000313" key="2">
    <source>
        <dbReference type="EMBL" id="CAL1295264.1"/>
    </source>
</evidence>
<reference evidence="2 3" key="1">
    <citation type="submission" date="2024-04" db="EMBL/GenBank/DDBJ databases">
        <authorList>
            <person name="Rising A."/>
            <person name="Reimegard J."/>
            <person name="Sonavane S."/>
            <person name="Akerstrom W."/>
            <person name="Nylinder S."/>
            <person name="Hedman E."/>
            <person name="Kallberg Y."/>
        </authorList>
    </citation>
    <scope>NUCLEOTIDE SEQUENCE [LARGE SCALE GENOMIC DNA]</scope>
</reference>
<dbReference type="Proteomes" id="UP001497382">
    <property type="component" value="Unassembled WGS sequence"/>
</dbReference>
<feature type="compositionally biased region" description="Polar residues" evidence="1">
    <location>
        <begin position="39"/>
        <end position="48"/>
    </location>
</feature>
<gene>
    <name evidence="2" type="ORF">LARSCL_LOCUS19184</name>
</gene>
<evidence type="ECO:0000313" key="3">
    <source>
        <dbReference type="Proteomes" id="UP001497382"/>
    </source>
</evidence>
<keyword evidence="3" id="KW-1185">Reference proteome</keyword>
<proteinExistence type="predicted"/>
<comment type="caution">
    <text evidence="2">The sequence shown here is derived from an EMBL/GenBank/DDBJ whole genome shotgun (WGS) entry which is preliminary data.</text>
</comment>
<feature type="compositionally biased region" description="Basic residues" evidence="1">
    <location>
        <begin position="17"/>
        <end position="36"/>
    </location>
</feature>
<dbReference type="AlphaFoldDB" id="A0AAV2BIJ1"/>
<accession>A0AAV2BIJ1</accession>
<name>A0AAV2BIJ1_9ARAC</name>